<dbReference type="PANTHER" id="PTHR32332">
    <property type="entry name" value="2-NITROPROPANE DIOXYGENASE"/>
    <property type="match status" value="1"/>
</dbReference>
<evidence type="ECO:0000313" key="7">
    <source>
        <dbReference type="Proteomes" id="UP000235670"/>
    </source>
</evidence>
<dbReference type="Gene3D" id="3.20.20.70">
    <property type="entry name" value="Aldolase class I"/>
    <property type="match status" value="1"/>
</dbReference>
<organism evidence="6 7">
    <name type="scientific">Gemella sanguinis</name>
    <dbReference type="NCBI Taxonomy" id="84135"/>
    <lineage>
        <taxon>Bacteria</taxon>
        <taxon>Bacillati</taxon>
        <taxon>Bacillota</taxon>
        <taxon>Bacilli</taxon>
        <taxon>Bacillales</taxon>
        <taxon>Gemellaceae</taxon>
        <taxon>Gemella</taxon>
    </lineage>
</organism>
<comment type="caution">
    <text evidence="6">The sequence shown here is derived from an EMBL/GenBank/DDBJ whole genome shotgun (WGS) entry which is preliminary data.</text>
</comment>
<dbReference type="InterPro" id="IPR013785">
    <property type="entry name" value="Aldolase_TIM"/>
</dbReference>
<comment type="function">
    <text evidence="1">Nitronate monooxygenase that uses molecular oxygen to catalyze the oxidative denitrification of alkyl nitronates. Acts on propionate 3-nitronate (P3N), the presumed physiological substrate. Probably functions in the detoxification of P3N, a metabolic poison produced by plants and fungi as a defense mechanism.</text>
</comment>
<evidence type="ECO:0000256" key="3">
    <source>
        <dbReference type="ARBA" id="ARBA00022630"/>
    </source>
</evidence>
<keyword evidence="4" id="KW-0288">FMN</keyword>
<name>A0A2N6SE63_9BACL</name>
<evidence type="ECO:0000313" key="6">
    <source>
        <dbReference type="EMBL" id="PMC52211.1"/>
    </source>
</evidence>
<keyword evidence="3" id="KW-0285">Flavoprotein</keyword>
<sequence length="310" mass="32868">MTITKLLGIKYPVFQGAMAQIARHQLASAVSNAGGLGIIASGGMSPEQLREEIVNCKKYTDKPFAVNLMLMMHNINEIIDVIIDEGVGIVTTGAGTPRKYMPKLKEAGIKVIPVIPSVKAAKKMEELGCDAVVVEGMEAGGHVGESTTMALLPQVTSAVNIPVIAAGGIADGRGVAAAYCLGASGVQMGTVFLATEECPVSENYKNAIIEAVDTSTTLTGTKFGAPVRGIKNELTKRYHELEEKSSTLMELEELTLGSLRKAAYEGDVENGSIMSGQIAGLVNEIRPVKDVIEGIFEEAQKVLEETKIEF</sequence>
<keyword evidence="5" id="KW-0560">Oxidoreductase</keyword>
<dbReference type="AlphaFoldDB" id="A0A2N6SE63"/>
<dbReference type="Pfam" id="PF03060">
    <property type="entry name" value="NMO"/>
    <property type="match status" value="1"/>
</dbReference>
<dbReference type="Proteomes" id="UP000235670">
    <property type="component" value="Unassembled WGS sequence"/>
</dbReference>
<dbReference type="STRING" id="84135.GCA_001052115_01166"/>
<dbReference type="PANTHER" id="PTHR32332:SF20">
    <property type="entry name" value="2-NITROPROPANE DIOXYGENASE-LIKE PROTEIN"/>
    <property type="match status" value="1"/>
</dbReference>
<dbReference type="CDD" id="cd04730">
    <property type="entry name" value="NPD_like"/>
    <property type="match status" value="1"/>
</dbReference>
<dbReference type="RefSeq" id="WP_102190011.1">
    <property type="nucleotide sequence ID" value="NZ_JAPWBU010000010.1"/>
</dbReference>
<evidence type="ECO:0000256" key="4">
    <source>
        <dbReference type="ARBA" id="ARBA00022643"/>
    </source>
</evidence>
<gene>
    <name evidence="6" type="ORF">CJ218_06340</name>
</gene>
<evidence type="ECO:0000256" key="1">
    <source>
        <dbReference type="ARBA" id="ARBA00003535"/>
    </source>
</evidence>
<dbReference type="OrthoDB" id="9778912at2"/>
<dbReference type="GO" id="GO:0018580">
    <property type="term" value="F:nitronate monooxygenase activity"/>
    <property type="evidence" value="ECO:0007669"/>
    <property type="project" value="InterPro"/>
</dbReference>
<evidence type="ECO:0000256" key="5">
    <source>
        <dbReference type="ARBA" id="ARBA00023002"/>
    </source>
</evidence>
<dbReference type="EMBL" id="PNGT01000006">
    <property type="protein sequence ID" value="PMC52211.1"/>
    <property type="molecule type" value="Genomic_DNA"/>
</dbReference>
<dbReference type="SUPFAM" id="SSF51412">
    <property type="entry name" value="Inosine monophosphate dehydrogenase (IMPDH)"/>
    <property type="match status" value="1"/>
</dbReference>
<accession>A0A2N6SE63</accession>
<dbReference type="InterPro" id="IPR004136">
    <property type="entry name" value="NMO"/>
</dbReference>
<protein>
    <recommendedName>
        <fullName evidence="2">Probable nitronate monooxygenase</fullName>
    </recommendedName>
</protein>
<reference evidence="6 7" key="1">
    <citation type="submission" date="2017-09" db="EMBL/GenBank/DDBJ databases">
        <title>Bacterial strain isolated from the female urinary microbiota.</title>
        <authorList>
            <person name="Thomas-White K."/>
            <person name="Kumar N."/>
            <person name="Forster S."/>
            <person name="Putonti C."/>
            <person name="Lawley T."/>
            <person name="Wolfe A.J."/>
        </authorList>
    </citation>
    <scope>NUCLEOTIDE SEQUENCE [LARGE SCALE GENOMIC DNA]</scope>
    <source>
        <strain evidence="6 7">UMB0186</strain>
    </source>
</reference>
<proteinExistence type="predicted"/>
<evidence type="ECO:0000256" key="2">
    <source>
        <dbReference type="ARBA" id="ARBA00013457"/>
    </source>
</evidence>